<feature type="chain" id="PRO_5034644448" evidence="1">
    <location>
        <begin position="21"/>
        <end position="116"/>
    </location>
</feature>
<evidence type="ECO:0000313" key="3">
    <source>
        <dbReference type="EMBL" id="MBJ7316534.1"/>
    </source>
</evidence>
<dbReference type="Proteomes" id="UP000621390">
    <property type="component" value="Unassembled WGS sequence"/>
</dbReference>
<accession>A0A8I1KJX5</accession>
<dbReference type="EMBL" id="JAEMOS010000012">
    <property type="protein sequence ID" value="MBJ7266300.1"/>
    <property type="molecule type" value="Genomic_DNA"/>
</dbReference>
<sequence length="116" mass="12771">MKTRLYLLSVSLLASLPCLAADTFRVSSSVFKSGELVESPVMVVEADKMAYMTVGDDFRYELTVSPTQGETVEVQAAVEVGKSVINPTLTVFYDKEASVEIDQTKLMVLVSKLERK</sequence>
<comment type="caution">
    <text evidence="3">The sequence shown here is derived from an EMBL/GenBank/DDBJ whole genome shotgun (WGS) entry which is preliminary data.</text>
</comment>
<dbReference type="EMBL" id="JAEMOP010000009">
    <property type="protein sequence ID" value="MBJ7316534.1"/>
    <property type="molecule type" value="Genomic_DNA"/>
</dbReference>
<proteinExistence type="predicted"/>
<gene>
    <name evidence="2" type="ORF">JHC10_05000</name>
    <name evidence="3" type="ORF">JHC11_11125</name>
</gene>
<evidence type="ECO:0000313" key="4">
    <source>
        <dbReference type="Proteomes" id="UP000621390"/>
    </source>
</evidence>
<dbReference type="RefSeq" id="WP_199494035.1">
    <property type="nucleotide sequence ID" value="NZ_JAEMOO010000005.1"/>
</dbReference>
<feature type="signal peptide" evidence="1">
    <location>
        <begin position="1"/>
        <end position="20"/>
    </location>
</feature>
<organism evidence="3 4">
    <name type="scientific">Idiomarina abyssalis</name>
    <dbReference type="NCBI Taxonomy" id="86102"/>
    <lineage>
        <taxon>Bacteria</taxon>
        <taxon>Pseudomonadati</taxon>
        <taxon>Pseudomonadota</taxon>
        <taxon>Gammaproteobacteria</taxon>
        <taxon>Alteromonadales</taxon>
        <taxon>Idiomarinaceae</taxon>
        <taxon>Idiomarina</taxon>
    </lineage>
</organism>
<evidence type="ECO:0000256" key="1">
    <source>
        <dbReference type="SAM" id="SignalP"/>
    </source>
</evidence>
<dbReference type="AlphaFoldDB" id="A0A8I1KJX5"/>
<name>A0A8I1KJX5_9GAMM</name>
<keyword evidence="5" id="KW-1185">Reference proteome</keyword>
<protein>
    <submittedName>
        <fullName evidence="3">Uncharacterized protein</fullName>
    </submittedName>
</protein>
<evidence type="ECO:0000313" key="2">
    <source>
        <dbReference type="EMBL" id="MBJ7266300.1"/>
    </source>
</evidence>
<keyword evidence="1" id="KW-0732">Signal</keyword>
<reference evidence="3 5" key="1">
    <citation type="submission" date="2020-09" db="EMBL/GenBank/DDBJ databases">
        <title>Draft Genomes of Bacterial Isolates from North Pond Shallow Sediments.</title>
        <authorList>
            <person name="Kiel Reese B."/>
            <person name="Mullis M."/>
            <person name="Weisend R.E."/>
        </authorList>
    </citation>
    <scope>NUCLEOTIDE SEQUENCE</scope>
    <source>
        <strain evidence="3">KJE-2</strain>
        <strain evidence="2 5">KJE-3</strain>
    </source>
</reference>
<evidence type="ECO:0000313" key="5">
    <source>
        <dbReference type="Proteomes" id="UP000655994"/>
    </source>
</evidence>
<dbReference type="Proteomes" id="UP000655994">
    <property type="component" value="Unassembled WGS sequence"/>
</dbReference>